<gene>
    <name evidence="3" type="primary">LOC109467285</name>
</gene>
<reference evidence="3" key="1">
    <citation type="submission" date="2025-08" db="UniProtKB">
        <authorList>
            <consortium name="RefSeq"/>
        </authorList>
    </citation>
    <scope>IDENTIFICATION</scope>
    <source>
        <tissue evidence="3">Gonad</tissue>
    </source>
</reference>
<dbReference type="Gene3D" id="3.40.50.10140">
    <property type="entry name" value="Toll/interleukin-1 receptor homology (TIR) domain"/>
    <property type="match status" value="1"/>
</dbReference>
<dbReference type="AlphaFoldDB" id="A0A6P4Y8K2"/>
<dbReference type="Proteomes" id="UP000515135">
    <property type="component" value="Unplaced"/>
</dbReference>
<protein>
    <submittedName>
        <fullName evidence="3">Adapter protein CIKS-like</fullName>
    </submittedName>
</protein>
<dbReference type="InterPro" id="IPR000157">
    <property type="entry name" value="TIR_dom"/>
</dbReference>
<dbReference type="RefSeq" id="XP_019620788.1">
    <property type="nucleotide sequence ID" value="XM_019765229.1"/>
</dbReference>
<name>A0A6P4Y8K2_BRABE</name>
<evidence type="ECO:0000259" key="1">
    <source>
        <dbReference type="PROSITE" id="PS51534"/>
    </source>
</evidence>
<evidence type="ECO:0000313" key="2">
    <source>
        <dbReference type="Proteomes" id="UP000515135"/>
    </source>
</evidence>
<dbReference type="KEGG" id="bbel:109467285"/>
<dbReference type="PANTHER" id="PTHR34257:SF2">
    <property type="entry name" value="E3 UBIQUITIN LIGASE TRAF3IP2"/>
    <property type="match status" value="1"/>
</dbReference>
<keyword evidence="2" id="KW-1185">Reference proteome</keyword>
<sequence>MQLMEDQAEMVAISPPSNQHEEVQRKKLFISYSMDPYPVGTRSDRERRDDRRTQRRRVRALADKLRQYGVDAWIDQYQEYIPPDSWTNWMEKQITKADYVLMICSPHYLECVTGEKNEVAVFGHGVRFEGKVIYGQIANGRNLNKFIPVFFDKINLNHVPQFLRGAHMYGPIEDPPEYGKEKFDRLLFKLLGKQPANTLPQRLGRPPFQ</sequence>
<dbReference type="GO" id="GO:0043123">
    <property type="term" value="P:positive regulation of canonical NF-kappaB signal transduction"/>
    <property type="evidence" value="ECO:0007669"/>
    <property type="project" value="TreeGrafter"/>
</dbReference>
<dbReference type="InterPro" id="IPR053047">
    <property type="entry name" value="E3_ubiq_ligase_TRAF3IP2"/>
</dbReference>
<dbReference type="SUPFAM" id="SSF52200">
    <property type="entry name" value="Toll/Interleukin receptor TIR domain"/>
    <property type="match status" value="1"/>
</dbReference>
<dbReference type="PANTHER" id="PTHR34257">
    <property type="entry name" value="ADAPTER PROTEIN CIKS"/>
    <property type="match status" value="1"/>
</dbReference>
<dbReference type="InterPro" id="IPR013568">
    <property type="entry name" value="SEFIR_dom"/>
</dbReference>
<dbReference type="PROSITE" id="PS51534">
    <property type="entry name" value="SEFIR"/>
    <property type="match status" value="1"/>
</dbReference>
<dbReference type="Pfam" id="PF13676">
    <property type="entry name" value="TIR_2"/>
    <property type="match status" value="1"/>
</dbReference>
<dbReference type="GO" id="GO:0006959">
    <property type="term" value="P:humoral immune response"/>
    <property type="evidence" value="ECO:0007669"/>
    <property type="project" value="TreeGrafter"/>
</dbReference>
<organism evidence="2 3">
    <name type="scientific">Branchiostoma belcheri</name>
    <name type="common">Amphioxus</name>
    <dbReference type="NCBI Taxonomy" id="7741"/>
    <lineage>
        <taxon>Eukaryota</taxon>
        <taxon>Metazoa</taxon>
        <taxon>Chordata</taxon>
        <taxon>Cephalochordata</taxon>
        <taxon>Leptocardii</taxon>
        <taxon>Amphioxiformes</taxon>
        <taxon>Branchiostomatidae</taxon>
        <taxon>Branchiostoma</taxon>
    </lineage>
</organism>
<feature type="domain" description="SEFIR" evidence="1">
    <location>
        <begin position="25"/>
        <end position="180"/>
    </location>
</feature>
<dbReference type="GeneID" id="109467285"/>
<dbReference type="InterPro" id="IPR035897">
    <property type="entry name" value="Toll_tir_struct_dom_sf"/>
</dbReference>
<evidence type="ECO:0000313" key="3">
    <source>
        <dbReference type="RefSeq" id="XP_019620788.1"/>
    </source>
</evidence>
<proteinExistence type="predicted"/>
<dbReference type="GO" id="GO:0007165">
    <property type="term" value="P:signal transduction"/>
    <property type="evidence" value="ECO:0007669"/>
    <property type="project" value="InterPro"/>
</dbReference>
<accession>A0A6P4Y8K2</accession>